<gene>
    <name evidence="1" type="ORF">PssvBMR4_gp11</name>
</gene>
<keyword evidence="2" id="KW-1185">Reference proteome</keyword>
<protein>
    <submittedName>
        <fullName evidence="1">Uncharacterized protein</fullName>
    </submittedName>
</protein>
<dbReference type="EMBL" id="MT104467">
    <property type="protein sequence ID" value="QJD54709.1"/>
    <property type="molecule type" value="Genomic_DNA"/>
</dbReference>
<dbReference type="Proteomes" id="UP000503591">
    <property type="component" value="Genome"/>
</dbReference>
<reference evidence="1 2" key="1">
    <citation type="journal article" date="2020" name="Microb. Biotechnol.">
        <title>Phage biocontrol to combat Pseudomonas syringae pathogens causing disease in cherry.</title>
        <authorList>
            <person name="Rabiey M."/>
            <person name="Roy S.R."/>
            <person name="Holtappels D."/>
            <person name="Franceschetti L."/>
            <person name="Quilty B.J."/>
            <person name="Creeth R."/>
            <person name="Sundin G.W."/>
            <person name="Wagemans J."/>
            <person name="Lavigne R."/>
            <person name="Jackson R.W."/>
        </authorList>
    </citation>
    <scope>NUCLEOTIDE SEQUENCE [LARGE SCALE GENOMIC DNA]</scope>
</reference>
<evidence type="ECO:0000313" key="2">
    <source>
        <dbReference type="Proteomes" id="UP000503591"/>
    </source>
</evidence>
<organism evidence="1 2">
    <name type="scientific">Pseudomonas phage MR4</name>
    <dbReference type="NCBI Taxonomy" id="2711171"/>
    <lineage>
        <taxon>Viruses</taxon>
        <taxon>Duplodnaviria</taxon>
        <taxon>Heunggongvirae</taxon>
        <taxon>Uroviricota</taxon>
        <taxon>Caudoviricetes</taxon>
        <taxon>Autographivirales</taxon>
        <taxon>Gajwadongvirus</taxon>
        <taxon>Gajwadongvirus MR4</taxon>
    </lineage>
</organism>
<name>A0A6M3TAA6_9CAUD</name>
<proteinExistence type="predicted"/>
<evidence type="ECO:0000313" key="1">
    <source>
        <dbReference type="EMBL" id="QJD54709.1"/>
    </source>
</evidence>
<accession>A0A6M3TAA6</accession>
<sequence>MRYKIKQQPDGKWMVIDQWCKKVLVDDASYDFCNGYLAGLANNGGN</sequence>